<feature type="transmembrane region" description="Helical" evidence="5">
    <location>
        <begin position="89"/>
        <end position="110"/>
    </location>
</feature>
<evidence type="ECO:0000313" key="7">
    <source>
        <dbReference type="Proteomes" id="UP001652740"/>
    </source>
</evidence>
<dbReference type="GO" id="GO:0016020">
    <property type="term" value="C:membrane"/>
    <property type="evidence" value="ECO:0007669"/>
    <property type="project" value="UniProtKB-SubCell"/>
</dbReference>
<evidence type="ECO:0000256" key="1">
    <source>
        <dbReference type="ARBA" id="ARBA00004141"/>
    </source>
</evidence>
<evidence type="ECO:0000256" key="4">
    <source>
        <dbReference type="ARBA" id="ARBA00023136"/>
    </source>
</evidence>
<dbReference type="Proteomes" id="UP001652740">
    <property type="component" value="Unplaced"/>
</dbReference>
<evidence type="ECO:0000259" key="6">
    <source>
        <dbReference type="PROSITE" id="PS50850"/>
    </source>
</evidence>
<dbReference type="InterPro" id="IPR036259">
    <property type="entry name" value="MFS_trans_sf"/>
</dbReference>
<comment type="subcellular location">
    <subcellularLocation>
        <location evidence="1">Membrane</location>
        <topology evidence="1">Multi-pass membrane protein</topology>
    </subcellularLocation>
</comment>
<dbReference type="GO" id="GO:0022857">
    <property type="term" value="F:transmembrane transporter activity"/>
    <property type="evidence" value="ECO:0007669"/>
    <property type="project" value="InterPro"/>
</dbReference>
<sequence length="490" mass="54490">MDTNTKGISFKWISPFMKQCFVTAGVALNMLNHGTVISFPSALLPQLRETHFIEIDDSSTSWIVSIVGFGLMTGVIIIPFIIKRYGRQLINLTSAVLITLGWIIICLSKTTSTLIISRFIQGVANGFTAIIGPVLVGEYSSTKNRGAFLAVMSASLFVGVSLAHATGSFLSWQKSSLICSIISFLDIIIIIFSPESPIFLARKEKYAKCKKVFHWLKGNDEDEELIEILNSATTKHQHNDRIEYNTDCLNRIIIIAKKCVSTLKRREFYKPIIIMLHLHAINLWCGATIYDALATDILHAIVGPNVNVSLIILCMDLLTLVTNVLSIFFIRKFKRKNVLIFSVSINILSYLLIAGYSYLKTRRMLPFDCPIVGILLCNLHSASINAGCVSIPNIIAGEIFPFEYKGVGGMVCLLFFSVNLSITLNITPYLFTTIGLSGTYSVFALLVCYSLLISIIILPETKDRTLLEIENELRGKSIVRDNIELNVLVP</sequence>
<feature type="transmembrane region" description="Helical" evidence="5">
    <location>
        <begin position="310"/>
        <end position="330"/>
    </location>
</feature>
<evidence type="ECO:0000256" key="3">
    <source>
        <dbReference type="ARBA" id="ARBA00022989"/>
    </source>
</evidence>
<feature type="transmembrane region" description="Helical" evidence="5">
    <location>
        <begin position="148"/>
        <end position="169"/>
    </location>
</feature>
<feature type="transmembrane region" description="Helical" evidence="5">
    <location>
        <begin position="62"/>
        <end position="82"/>
    </location>
</feature>
<gene>
    <name evidence="8 9 10" type="primary">LOC113517783</name>
</gene>
<organism evidence="7 10">
    <name type="scientific">Galleria mellonella</name>
    <name type="common">Greater wax moth</name>
    <dbReference type="NCBI Taxonomy" id="7137"/>
    <lineage>
        <taxon>Eukaryota</taxon>
        <taxon>Metazoa</taxon>
        <taxon>Ecdysozoa</taxon>
        <taxon>Arthropoda</taxon>
        <taxon>Hexapoda</taxon>
        <taxon>Insecta</taxon>
        <taxon>Pterygota</taxon>
        <taxon>Neoptera</taxon>
        <taxon>Endopterygota</taxon>
        <taxon>Lepidoptera</taxon>
        <taxon>Glossata</taxon>
        <taxon>Ditrysia</taxon>
        <taxon>Pyraloidea</taxon>
        <taxon>Pyralidae</taxon>
        <taxon>Galleriinae</taxon>
        <taxon>Galleria</taxon>
    </lineage>
</organism>
<evidence type="ECO:0000313" key="8">
    <source>
        <dbReference type="RefSeq" id="XP_031765599.2"/>
    </source>
</evidence>
<dbReference type="RefSeq" id="XP_031765599.2">
    <property type="nucleotide sequence ID" value="XM_031909739.2"/>
</dbReference>
<dbReference type="InterPro" id="IPR005828">
    <property type="entry name" value="MFS_sugar_transport-like"/>
</dbReference>
<keyword evidence="3 5" id="KW-1133">Transmembrane helix</keyword>
<dbReference type="AlphaFoldDB" id="A0A6J3BYU5"/>
<dbReference type="InterPro" id="IPR005829">
    <property type="entry name" value="Sugar_transporter_CS"/>
</dbReference>
<dbReference type="PANTHER" id="PTHR48021">
    <property type="match status" value="1"/>
</dbReference>
<protein>
    <submittedName>
        <fullName evidence="8 9">Uncharacterized protein LOC113517783</fullName>
    </submittedName>
</protein>
<dbReference type="Gene3D" id="1.20.1250.20">
    <property type="entry name" value="MFS general substrate transporter like domains"/>
    <property type="match status" value="1"/>
</dbReference>
<dbReference type="KEGG" id="gmw:113517783"/>
<dbReference type="RefSeq" id="XP_031765601.2">
    <property type="nucleotide sequence ID" value="XM_031909741.2"/>
</dbReference>
<dbReference type="InterPro" id="IPR050549">
    <property type="entry name" value="MFS_Trehalose_Transporter"/>
</dbReference>
<feature type="domain" description="Major facilitator superfamily (MFS) profile" evidence="6">
    <location>
        <begin position="18"/>
        <end position="462"/>
    </location>
</feature>
<feature type="transmembrane region" description="Helical" evidence="5">
    <location>
        <begin position="116"/>
        <end position="136"/>
    </location>
</feature>
<feature type="transmembrane region" description="Helical" evidence="5">
    <location>
        <begin position="21"/>
        <end position="42"/>
    </location>
</feature>
<feature type="transmembrane region" description="Helical" evidence="5">
    <location>
        <begin position="175"/>
        <end position="193"/>
    </location>
</feature>
<accession>A0A6J3BYU5</accession>
<keyword evidence="2 5" id="KW-0812">Transmembrane</keyword>
<dbReference type="Pfam" id="PF00083">
    <property type="entry name" value="Sugar_tr"/>
    <property type="match status" value="1"/>
</dbReference>
<dbReference type="SUPFAM" id="SSF103473">
    <property type="entry name" value="MFS general substrate transporter"/>
    <property type="match status" value="1"/>
</dbReference>
<evidence type="ECO:0000256" key="5">
    <source>
        <dbReference type="SAM" id="Phobius"/>
    </source>
</evidence>
<evidence type="ECO:0000256" key="2">
    <source>
        <dbReference type="ARBA" id="ARBA00022692"/>
    </source>
</evidence>
<dbReference type="PROSITE" id="PS50850">
    <property type="entry name" value="MFS"/>
    <property type="match status" value="1"/>
</dbReference>
<feature type="transmembrane region" description="Helical" evidence="5">
    <location>
        <begin position="337"/>
        <end position="359"/>
    </location>
</feature>
<reference evidence="8 9" key="1">
    <citation type="submission" date="2025-05" db="UniProtKB">
        <authorList>
            <consortium name="RefSeq"/>
        </authorList>
    </citation>
    <scope>IDENTIFICATION</scope>
    <source>
        <tissue evidence="8 9">Whole larvae</tissue>
    </source>
</reference>
<dbReference type="InterPro" id="IPR020846">
    <property type="entry name" value="MFS_dom"/>
</dbReference>
<evidence type="ECO:0000313" key="9">
    <source>
        <dbReference type="RefSeq" id="XP_031765601.2"/>
    </source>
</evidence>
<dbReference type="PANTHER" id="PTHR48021:SF68">
    <property type="entry name" value="MAJOR FACILITATOR SUPERFAMILY (MFS) PROFILE DOMAIN-CONTAINING PROTEIN"/>
    <property type="match status" value="1"/>
</dbReference>
<keyword evidence="4 5" id="KW-0472">Membrane</keyword>
<dbReference type="GeneID" id="113517783"/>
<feature type="transmembrane region" description="Helical" evidence="5">
    <location>
        <begin position="272"/>
        <end position="290"/>
    </location>
</feature>
<name>A0A6J3BYU5_GALME</name>
<evidence type="ECO:0000313" key="10">
    <source>
        <dbReference type="RefSeq" id="XP_031765602.2"/>
    </source>
</evidence>
<dbReference type="PROSITE" id="PS00217">
    <property type="entry name" value="SUGAR_TRANSPORT_2"/>
    <property type="match status" value="1"/>
</dbReference>
<feature type="transmembrane region" description="Helical" evidence="5">
    <location>
        <begin position="437"/>
        <end position="458"/>
    </location>
</feature>
<keyword evidence="7" id="KW-1185">Reference proteome</keyword>
<proteinExistence type="predicted"/>
<feature type="transmembrane region" description="Helical" evidence="5">
    <location>
        <begin position="407"/>
        <end position="431"/>
    </location>
</feature>
<dbReference type="RefSeq" id="XP_031765602.2">
    <property type="nucleotide sequence ID" value="XM_031909742.2"/>
</dbReference>